<dbReference type="GO" id="GO:1901135">
    <property type="term" value="P:carbohydrate derivative metabolic process"/>
    <property type="evidence" value="ECO:0007669"/>
    <property type="project" value="InterPro"/>
</dbReference>
<accession>A0A6J5YNS3</accession>
<dbReference type="GO" id="GO:0004476">
    <property type="term" value="F:mannose-6-phosphate isomerase activity"/>
    <property type="evidence" value="ECO:0007669"/>
    <property type="project" value="InterPro"/>
</dbReference>
<evidence type="ECO:0000259" key="3">
    <source>
        <dbReference type="PROSITE" id="PS51464"/>
    </source>
</evidence>
<proteinExistence type="inferred from homology"/>
<comment type="similarity">
    <text evidence="1">Belongs to the PGI/PMI family.</text>
</comment>
<dbReference type="EMBL" id="CAEZYC010000004">
    <property type="protein sequence ID" value="CAB4698399.1"/>
    <property type="molecule type" value="Genomic_DNA"/>
</dbReference>
<dbReference type="EMBL" id="CAESAI010000002">
    <property type="protein sequence ID" value="CAB4330547.1"/>
    <property type="molecule type" value="Genomic_DNA"/>
</dbReference>
<evidence type="ECO:0000313" key="8">
    <source>
        <dbReference type="EMBL" id="CAB4795210.1"/>
    </source>
</evidence>
<keyword evidence="2" id="KW-0413">Isomerase</keyword>
<dbReference type="EMBL" id="CAFBPK010000004">
    <property type="protein sequence ID" value="CAB5012564.1"/>
    <property type="molecule type" value="Genomic_DNA"/>
</dbReference>
<gene>
    <name evidence="6" type="ORF">UFOPK2648_00177</name>
    <name evidence="7" type="ORF">UFOPK2824_00262</name>
    <name evidence="8" type="ORF">UFOPK3037_00235</name>
    <name evidence="9" type="ORF">UFOPK3278_00427</name>
    <name evidence="4" type="ORF">UFOPK3406_00137</name>
    <name evidence="5" type="ORF">UFOPK3925_00772</name>
    <name evidence="10" type="ORF">UFOPK4097_00408</name>
    <name evidence="11" type="ORF">UFOPK4301_00347</name>
</gene>
<evidence type="ECO:0000256" key="1">
    <source>
        <dbReference type="ARBA" id="ARBA00010523"/>
    </source>
</evidence>
<dbReference type="InterPro" id="IPR019490">
    <property type="entry name" value="Glu6P/Mann6P_isomerase_C"/>
</dbReference>
<evidence type="ECO:0000313" key="5">
    <source>
        <dbReference type="EMBL" id="CAB4338479.1"/>
    </source>
</evidence>
<evidence type="ECO:0000313" key="11">
    <source>
        <dbReference type="EMBL" id="CAB5045998.1"/>
    </source>
</evidence>
<dbReference type="EMBL" id="CAFAAO010000002">
    <property type="protein sequence ID" value="CAB4795210.1"/>
    <property type="molecule type" value="Genomic_DNA"/>
</dbReference>
<dbReference type="GO" id="GO:0005975">
    <property type="term" value="P:carbohydrate metabolic process"/>
    <property type="evidence" value="ECO:0007669"/>
    <property type="project" value="InterPro"/>
</dbReference>
<sequence length="376" mass="39106">MIDDLLLDDSNGMSKLDASGMLAAVASSGAQMRETIATINRDTLHAVSKGDQPRNLVIAGLGGSGVGGDVLKAVIGKSTPLPIISERSHNLPGWVGPMDVVVGVSCSGMTEETLSTTAEAGRRGARVITIGAGGSDLEKLSNSISGAVHFPIDAKGRSPRASLWTHATPLLMVANALGIAHIDEKEYEIAADLMDELSVANGPSVPTLENFAKGLALSCAESLPMVWGTGMIGATAAARFMAQLAENSKIPATHGELPEVGHNQIVAFDGVLAGASPARDIFRDDDGAVDRRTHLYILRDTNEHPAVEKRIGIVSQIALDRNVPVTLLQASGNHPISRLASLIITTDWASVYAGLALGIDPSQISAINQLKAGLAN</sequence>
<dbReference type="InterPro" id="IPR046348">
    <property type="entry name" value="SIS_dom_sf"/>
</dbReference>
<evidence type="ECO:0000313" key="7">
    <source>
        <dbReference type="EMBL" id="CAB4742940.1"/>
    </source>
</evidence>
<evidence type="ECO:0000313" key="10">
    <source>
        <dbReference type="EMBL" id="CAB5012564.1"/>
    </source>
</evidence>
<evidence type="ECO:0000313" key="9">
    <source>
        <dbReference type="EMBL" id="CAB4846737.1"/>
    </source>
</evidence>
<dbReference type="PROSITE" id="PS51464">
    <property type="entry name" value="SIS"/>
    <property type="match status" value="1"/>
</dbReference>
<dbReference type="EMBL" id="CAFBQG010000027">
    <property type="protein sequence ID" value="CAB5045998.1"/>
    <property type="molecule type" value="Genomic_DNA"/>
</dbReference>
<name>A0A6J5YNS3_9ZZZZ</name>
<feature type="domain" description="SIS" evidence="3">
    <location>
        <begin position="46"/>
        <end position="187"/>
    </location>
</feature>
<reference evidence="4" key="1">
    <citation type="submission" date="2020-05" db="EMBL/GenBank/DDBJ databases">
        <authorList>
            <person name="Chiriac C."/>
            <person name="Salcher M."/>
            <person name="Ghai R."/>
            <person name="Kavagutti S V."/>
        </authorList>
    </citation>
    <scope>NUCLEOTIDE SEQUENCE</scope>
</reference>
<dbReference type="EMBL" id="CAFBIX010000009">
    <property type="protein sequence ID" value="CAB4846737.1"/>
    <property type="molecule type" value="Genomic_DNA"/>
</dbReference>
<dbReference type="EMBL" id="CAEZZD010000023">
    <property type="protein sequence ID" value="CAB4742940.1"/>
    <property type="molecule type" value="Genomic_DNA"/>
</dbReference>
<evidence type="ECO:0000313" key="6">
    <source>
        <dbReference type="EMBL" id="CAB4698399.1"/>
    </source>
</evidence>
<protein>
    <submittedName>
        <fullName evidence="4">Unannotated protein</fullName>
    </submittedName>
</protein>
<organism evidence="4">
    <name type="scientific">freshwater metagenome</name>
    <dbReference type="NCBI Taxonomy" id="449393"/>
    <lineage>
        <taxon>unclassified sequences</taxon>
        <taxon>metagenomes</taxon>
        <taxon>ecological metagenomes</taxon>
    </lineage>
</organism>
<evidence type="ECO:0000256" key="2">
    <source>
        <dbReference type="ARBA" id="ARBA00023235"/>
    </source>
</evidence>
<dbReference type="InterPro" id="IPR001347">
    <property type="entry name" value="SIS_dom"/>
</dbReference>
<dbReference type="SUPFAM" id="SSF53697">
    <property type="entry name" value="SIS domain"/>
    <property type="match status" value="1"/>
</dbReference>
<evidence type="ECO:0000313" key="4">
    <source>
        <dbReference type="EMBL" id="CAB4330547.1"/>
    </source>
</evidence>
<dbReference type="EMBL" id="CAESAD010000004">
    <property type="protein sequence ID" value="CAB4338479.1"/>
    <property type="molecule type" value="Genomic_DNA"/>
</dbReference>
<dbReference type="GO" id="GO:0004347">
    <property type="term" value="F:glucose-6-phosphate isomerase activity"/>
    <property type="evidence" value="ECO:0007669"/>
    <property type="project" value="InterPro"/>
</dbReference>
<dbReference type="AlphaFoldDB" id="A0A6J5YNS3"/>
<dbReference type="CDD" id="cd05637">
    <property type="entry name" value="SIS_PGI_PMI_2"/>
    <property type="match status" value="1"/>
</dbReference>
<dbReference type="GO" id="GO:0097367">
    <property type="term" value="F:carbohydrate derivative binding"/>
    <property type="evidence" value="ECO:0007669"/>
    <property type="project" value="InterPro"/>
</dbReference>
<dbReference type="Pfam" id="PF10432">
    <property type="entry name" value="bact-PGI_C"/>
    <property type="match status" value="1"/>
</dbReference>
<dbReference type="Gene3D" id="3.40.50.10490">
    <property type="entry name" value="Glucose-6-phosphate isomerase like protein, domain 1"/>
    <property type="match status" value="2"/>
</dbReference>